<sequence>MDPENEDKAGEEAAAEPQKGATEATEATDPKPAAEGAEGAAEDGEELTDEHGHPAISKGKYERDIATKDAKIAELEKQIGEAAKTEAGRAALEKKIAELKDDQAEIRTDYELKLAGCTDEKKFKAAKKLVGDYEGDVDKLKADYPYLFAEDKKKGSTGKKPEGAGGSDIDDKLDRAFGLK</sequence>
<evidence type="ECO:0000313" key="3">
    <source>
        <dbReference type="Proteomes" id="UP000001377"/>
    </source>
</evidence>
<dbReference type="AlphaFoldDB" id="C8WLW4"/>
<dbReference type="KEGG" id="ele:Elen_2626"/>
<dbReference type="HOGENOM" id="CLU_1493979_0_0_11"/>
<gene>
    <name evidence="2" type="ordered locus">Elen_2626</name>
</gene>
<feature type="compositionally biased region" description="Basic and acidic residues" evidence="1">
    <location>
        <begin position="152"/>
        <end position="162"/>
    </location>
</feature>
<evidence type="ECO:0008006" key="4">
    <source>
        <dbReference type="Google" id="ProtNLM"/>
    </source>
</evidence>
<dbReference type="BioCyc" id="ELEN479437:G1GFY-2647-MONOMER"/>
<reference evidence="2 3" key="1">
    <citation type="journal article" date="2009" name="Stand. Genomic Sci.">
        <title>Complete genome sequence of Eggerthella lenta type strain (IPP VPI 0255).</title>
        <authorList>
            <person name="Saunders E."/>
            <person name="Pukall R."/>
            <person name="Abt B."/>
            <person name="Lapidus A."/>
            <person name="Glavina Del Rio T."/>
            <person name="Copeland A."/>
            <person name="Tice H."/>
            <person name="Cheng J.F."/>
            <person name="Lucas S."/>
            <person name="Chen F."/>
            <person name="Nolan M."/>
            <person name="Bruce D."/>
            <person name="Goodwin L."/>
            <person name="Pitluck S."/>
            <person name="Ivanova N."/>
            <person name="Mavromatis K."/>
            <person name="Ovchinnikova G."/>
            <person name="Pati A."/>
            <person name="Chen A."/>
            <person name="Palaniappan K."/>
            <person name="Land M."/>
            <person name="Hauser L."/>
            <person name="Chang Y.J."/>
            <person name="Jeffries C.D."/>
            <person name="Chain P."/>
            <person name="Meincke L."/>
            <person name="Sims D."/>
            <person name="Brettin T."/>
            <person name="Detter J.C."/>
            <person name="Goker M."/>
            <person name="Bristow J."/>
            <person name="Eisen J.A."/>
            <person name="Markowitz V."/>
            <person name="Hugenholtz P."/>
            <person name="Kyrpides N.C."/>
            <person name="Klenk H.P."/>
            <person name="Han C."/>
        </authorList>
    </citation>
    <scope>NUCLEOTIDE SEQUENCE [LARGE SCALE GENOMIC DNA]</scope>
    <source>
        <strain evidence="3">ATCC 25559 / DSM 2243 / CCUG 17323 / JCM 9979 / KCTC 3265 / NCTC 11813 / VPI 0255 / 1899 B</strain>
    </source>
</reference>
<dbReference type="EMBL" id="CP001726">
    <property type="protein sequence ID" value="ACV56577.1"/>
    <property type="molecule type" value="Genomic_DNA"/>
</dbReference>
<feature type="compositionally biased region" description="Basic and acidic residues" evidence="1">
    <location>
        <begin position="1"/>
        <end position="11"/>
    </location>
</feature>
<dbReference type="STRING" id="479437.Elen_2626"/>
<feature type="compositionally biased region" description="Basic and acidic residues" evidence="1">
    <location>
        <begin position="169"/>
        <end position="180"/>
    </location>
</feature>
<evidence type="ECO:0000313" key="2">
    <source>
        <dbReference type="EMBL" id="ACV56577.1"/>
    </source>
</evidence>
<feature type="region of interest" description="Disordered" evidence="1">
    <location>
        <begin position="152"/>
        <end position="180"/>
    </location>
</feature>
<dbReference type="eggNOG" id="ENOG5031U1R">
    <property type="taxonomic scope" value="Bacteria"/>
</dbReference>
<proteinExistence type="predicted"/>
<dbReference type="PaxDb" id="479437-Elen_2626"/>
<accession>C8WLW4</accession>
<name>C8WLW4_EGGLE</name>
<evidence type="ECO:0000256" key="1">
    <source>
        <dbReference type="SAM" id="MobiDB-lite"/>
    </source>
</evidence>
<organism evidence="2 3">
    <name type="scientific">Eggerthella lenta (strain ATCC 25559 / DSM 2243 / CCUG 17323 / JCM 9979 / KCTC 3265 / NCTC 11813 / VPI 0255 / 1899 B)</name>
    <name type="common">Eubacterium lentum</name>
    <dbReference type="NCBI Taxonomy" id="479437"/>
    <lineage>
        <taxon>Bacteria</taxon>
        <taxon>Bacillati</taxon>
        <taxon>Actinomycetota</taxon>
        <taxon>Coriobacteriia</taxon>
        <taxon>Eggerthellales</taxon>
        <taxon>Eggerthellaceae</taxon>
        <taxon>Eggerthella</taxon>
    </lineage>
</organism>
<dbReference type="Proteomes" id="UP000001377">
    <property type="component" value="Chromosome"/>
</dbReference>
<keyword evidence="3" id="KW-1185">Reference proteome</keyword>
<protein>
    <recommendedName>
        <fullName evidence="4">Scaffolding protein</fullName>
    </recommendedName>
</protein>
<feature type="compositionally biased region" description="Basic and acidic residues" evidence="1">
    <location>
        <begin position="49"/>
        <end position="63"/>
    </location>
</feature>
<dbReference type="RefSeq" id="WP_015761299.1">
    <property type="nucleotide sequence ID" value="NC_013204.1"/>
</dbReference>
<feature type="region of interest" description="Disordered" evidence="1">
    <location>
        <begin position="1"/>
        <end position="63"/>
    </location>
</feature>
<dbReference type="OrthoDB" id="3197412at2"/>